<organism evidence="1 2">
    <name type="scientific">Helianthus annuus</name>
    <name type="common">Common sunflower</name>
    <dbReference type="NCBI Taxonomy" id="4232"/>
    <lineage>
        <taxon>Eukaryota</taxon>
        <taxon>Viridiplantae</taxon>
        <taxon>Streptophyta</taxon>
        <taxon>Embryophyta</taxon>
        <taxon>Tracheophyta</taxon>
        <taxon>Spermatophyta</taxon>
        <taxon>Magnoliopsida</taxon>
        <taxon>eudicotyledons</taxon>
        <taxon>Gunneridae</taxon>
        <taxon>Pentapetalae</taxon>
        <taxon>asterids</taxon>
        <taxon>campanulids</taxon>
        <taxon>Asterales</taxon>
        <taxon>Asteraceae</taxon>
        <taxon>Asteroideae</taxon>
        <taxon>Heliantheae alliance</taxon>
        <taxon>Heliantheae</taxon>
        <taxon>Helianthus</taxon>
    </lineage>
</organism>
<dbReference type="EMBL" id="MNCJ02000319">
    <property type="protein sequence ID" value="KAF5810685.1"/>
    <property type="molecule type" value="Genomic_DNA"/>
</dbReference>
<dbReference type="AlphaFoldDB" id="A0A9K3JAA8"/>
<reference evidence="1" key="2">
    <citation type="submission" date="2020-06" db="EMBL/GenBank/DDBJ databases">
        <title>Helianthus annuus Genome sequencing and assembly Release 2.</title>
        <authorList>
            <person name="Gouzy J."/>
            <person name="Langlade N."/>
            <person name="Munos S."/>
        </authorList>
    </citation>
    <scope>NUCLEOTIDE SEQUENCE</scope>
    <source>
        <tissue evidence="1">Leaves</tissue>
    </source>
</reference>
<dbReference type="Gramene" id="mRNA:HanXRQr2_Chr04g0172501">
    <property type="protein sequence ID" value="CDS:HanXRQr2_Chr04g0172501.1"/>
    <property type="gene ID" value="HanXRQr2_Chr04g0172501"/>
</dbReference>
<keyword evidence="2" id="KW-1185">Reference proteome</keyword>
<accession>A0A9K3JAA8</accession>
<gene>
    <name evidence="1" type="ORF">HanXRQr2_Chr04g0172501</name>
</gene>
<proteinExistence type="predicted"/>
<protein>
    <submittedName>
        <fullName evidence="1">Uncharacterized protein</fullName>
    </submittedName>
</protein>
<dbReference type="Proteomes" id="UP000215914">
    <property type="component" value="Unassembled WGS sequence"/>
</dbReference>
<sequence>MRVERSFHLPTCVSRLLILTPPIHHFSKLCKLGLHITHQIRVLWPWCFYHPHSNPIRISNL</sequence>
<evidence type="ECO:0000313" key="2">
    <source>
        <dbReference type="Proteomes" id="UP000215914"/>
    </source>
</evidence>
<comment type="caution">
    <text evidence="1">The sequence shown here is derived from an EMBL/GenBank/DDBJ whole genome shotgun (WGS) entry which is preliminary data.</text>
</comment>
<name>A0A9K3JAA8_HELAN</name>
<evidence type="ECO:0000313" key="1">
    <source>
        <dbReference type="EMBL" id="KAF5810685.1"/>
    </source>
</evidence>
<reference evidence="1" key="1">
    <citation type="journal article" date="2017" name="Nature">
        <title>The sunflower genome provides insights into oil metabolism, flowering and Asterid evolution.</title>
        <authorList>
            <person name="Badouin H."/>
            <person name="Gouzy J."/>
            <person name="Grassa C.J."/>
            <person name="Murat F."/>
            <person name="Staton S.E."/>
            <person name="Cottret L."/>
            <person name="Lelandais-Briere C."/>
            <person name="Owens G.L."/>
            <person name="Carrere S."/>
            <person name="Mayjonade B."/>
            <person name="Legrand L."/>
            <person name="Gill N."/>
            <person name="Kane N.C."/>
            <person name="Bowers J.E."/>
            <person name="Hubner S."/>
            <person name="Bellec A."/>
            <person name="Berard A."/>
            <person name="Berges H."/>
            <person name="Blanchet N."/>
            <person name="Boniface M.C."/>
            <person name="Brunel D."/>
            <person name="Catrice O."/>
            <person name="Chaidir N."/>
            <person name="Claudel C."/>
            <person name="Donnadieu C."/>
            <person name="Faraut T."/>
            <person name="Fievet G."/>
            <person name="Helmstetter N."/>
            <person name="King M."/>
            <person name="Knapp S.J."/>
            <person name="Lai Z."/>
            <person name="Le Paslier M.C."/>
            <person name="Lippi Y."/>
            <person name="Lorenzon L."/>
            <person name="Mandel J.R."/>
            <person name="Marage G."/>
            <person name="Marchand G."/>
            <person name="Marquand E."/>
            <person name="Bret-Mestries E."/>
            <person name="Morien E."/>
            <person name="Nambeesan S."/>
            <person name="Nguyen T."/>
            <person name="Pegot-Espagnet P."/>
            <person name="Pouilly N."/>
            <person name="Raftis F."/>
            <person name="Sallet E."/>
            <person name="Schiex T."/>
            <person name="Thomas J."/>
            <person name="Vandecasteele C."/>
            <person name="Vares D."/>
            <person name="Vear F."/>
            <person name="Vautrin S."/>
            <person name="Crespi M."/>
            <person name="Mangin B."/>
            <person name="Burke J.M."/>
            <person name="Salse J."/>
            <person name="Munos S."/>
            <person name="Vincourt P."/>
            <person name="Rieseberg L.H."/>
            <person name="Langlade N.B."/>
        </authorList>
    </citation>
    <scope>NUCLEOTIDE SEQUENCE</scope>
    <source>
        <tissue evidence="1">Leaves</tissue>
    </source>
</reference>